<dbReference type="GO" id="GO:0005886">
    <property type="term" value="C:plasma membrane"/>
    <property type="evidence" value="ECO:0007669"/>
    <property type="project" value="UniProtKB-SubCell"/>
</dbReference>
<dbReference type="GO" id="GO:0140359">
    <property type="term" value="F:ABC-type transporter activity"/>
    <property type="evidence" value="ECO:0007669"/>
    <property type="project" value="InterPro"/>
</dbReference>
<reference evidence="10" key="1">
    <citation type="journal article" date="2015" name="Nature">
        <title>Complex archaea that bridge the gap between prokaryotes and eukaryotes.</title>
        <authorList>
            <person name="Spang A."/>
            <person name="Saw J.H."/>
            <person name="Jorgensen S.L."/>
            <person name="Zaremba-Niedzwiedzka K."/>
            <person name="Martijn J."/>
            <person name="Lind A.E."/>
            <person name="van Eijk R."/>
            <person name="Schleper C."/>
            <person name="Guy L."/>
            <person name="Ettema T.J."/>
        </authorList>
    </citation>
    <scope>NUCLEOTIDE SEQUENCE</scope>
</reference>
<keyword evidence="7 8" id="KW-0472">Membrane</keyword>
<comment type="subcellular location">
    <subcellularLocation>
        <location evidence="1">Cell inner membrane</location>
        <topology evidence="1">Multi-pass membrane protein</topology>
    </subcellularLocation>
</comment>
<keyword evidence="3" id="KW-1003">Cell membrane</keyword>
<feature type="transmembrane region" description="Helical" evidence="8">
    <location>
        <begin position="99"/>
        <end position="123"/>
    </location>
</feature>
<evidence type="ECO:0000259" key="9">
    <source>
        <dbReference type="PROSITE" id="PS51012"/>
    </source>
</evidence>
<keyword evidence="2" id="KW-0813">Transport</keyword>
<dbReference type="PANTHER" id="PTHR30413:SF8">
    <property type="entry name" value="TRANSPORT PERMEASE PROTEIN"/>
    <property type="match status" value="1"/>
</dbReference>
<accession>A0A0F9C4P3</accession>
<evidence type="ECO:0000256" key="2">
    <source>
        <dbReference type="ARBA" id="ARBA00022448"/>
    </source>
</evidence>
<protein>
    <recommendedName>
        <fullName evidence="9">ABC transmembrane type-2 domain-containing protein</fullName>
    </recommendedName>
</protein>
<feature type="transmembrane region" description="Helical" evidence="8">
    <location>
        <begin position="55"/>
        <end position="79"/>
    </location>
</feature>
<dbReference type="Pfam" id="PF01061">
    <property type="entry name" value="ABC2_membrane"/>
    <property type="match status" value="1"/>
</dbReference>
<evidence type="ECO:0000256" key="5">
    <source>
        <dbReference type="ARBA" id="ARBA00022692"/>
    </source>
</evidence>
<dbReference type="AlphaFoldDB" id="A0A0F9C4P3"/>
<proteinExistence type="predicted"/>
<feature type="transmembrane region" description="Helical" evidence="8">
    <location>
        <begin position="21"/>
        <end position="43"/>
    </location>
</feature>
<sequence>SLLLVFTKKELKVKYKNSALGFLWSFINPIVITAIYTFVFSVVFPTSIKDHPFPLYLIIGLLPWNFFTMAISMCSGSIIGNGNLIKKVFFPKEIIPLSIVLSGLINFLLEIIVILVILIAMGYNFIPYIPVFFLAIFLQIIVTIGFGFIFASVTVYFRDIEQLLPIILLVWFFATPIVYPLNDISSKSSAAATFLKIANPMTSIMLLYRESLLYLRWPSISLMFYATGSSLTVLFAGYYIYKKLSPNFAKEV</sequence>
<feature type="non-terminal residue" evidence="10">
    <location>
        <position position="1"/>
    </location>
</feature>
<organism evidence="10">
    <name type="scientific">marine sediment metagenome</name>
    <dbReference type="NCBI Taxonomy" id="412755"/>
    <lineage>
        <taxon>unclassified sequences</taxon>
        <taxon>metagenomes</taxon>
        <taxon>ecological metagenomes</taxon>
    </lineage>
</organism>
<dbReference type="InterPro" id="IPR013525">
    <property type="entry name" value="ABC2_TM"/>
</dbReference>
<dbReference type="InterPro" id="IPR047817">
    <property type="entry name" value="ABC2_TM_bact-type"/>
</dbReference>
<evidence type="ECO:0000256" key="4">
    <source>
        <dbReference type="ARBA" id="ARBA00022519"/>
    </source>
</evidence>
<evidence type="ECO:0000256" key="6">
    <source>
        <dbReference type="ARBA" id="ARBA00022989"/>
    </source>
</evidence>
<keyword evidence="4" id="KW-0997">Cell inner membrane</keyword>
<dbReference type="PROSITE" id="PS51012">
    <property type="entry name" value="ABC_TM2"/>
    <property type="match status" value="1"/>
</dbReference>
<dbReference type="PANTHER" id="PTHR30413">
    <property type="entry name" value="INNER MEMBRANE TRANSPORT PERMEASE"/>
    <property type="match status" value="1"/>
</dbReference>
<comment type="caution">
    <text evidence="10">The sequence shown here is derived from an EMBL/GenBank/DDBJ whole genome shotgun (WGS) entry which is preliminary data.</text>
</comment>
<dbReference type="EMBL" id="LAZR01037810">
    <property type="protein sequence ID" value="KKL21232.1"/>
    <property type="molecule type" value="Genomic_DNA"/>
</dbReference>
<feature type="domain" description="ABC transmembrane type-2" evidence="9">
    <location>
        <begin position="20"/>
        <end position="244"/>
    </location>
</feature>
<gene>
    <name evidence="10" type="ORF">LCGC14_2447530</name>
</gene>
<keyword evidence="6 8" id="KW-1133">Transmembrane helix</keyword>
<evidence type="ECO:0000256" key="1">
    <source>
        <dbReference type="ARBA" id="ARBA00004429"/>
    </source>
</evidence>
<feature type="transmembrane region" description="Helical" evidence="8">
    <location>
        <begin position="220"/>
        <end position="241"/>
    </location>
</feature>
<feature type="transmembrane region" description="Helical" evidence="8">
    <location>
        <begin position="163"/>
        <end position="182"/>
    </location>
</feature>
<keyword evidence="5 8" id="KW-0812">Transmembrane</keyword>
<evidence type="ECO:0000256" key="8">
    <source>
        <dbReference type="SAM" id="Phobius"/>
    </source>
</evidence>
<evidence type="ECO:0000256" key="3">
    <source>
        <dbReference type="ARBA" id="ARBA00022475"/>
    </source>
</evidence>
<evidence type="ECO:0000313" key="10">
    <source>
        <dbReference type="EMBL" id="KKL21232.1"/>
    </source>
</evidence>
<feature type="transmembrane region" description="Helical" evidence="8">
    <location>
        <begin position="129"/>
        <end position="151"/>
    </location>
</feature>
<dbReference type="GO" id="GO:0015920">
    <property type="term" value="P:lipopolysaccharide transport"/>
    <property type="evidence" value="ECO:0007669"/>
    <property type="project" value="TreeGrafter"/>
</dbReference>
<evidence type="ECO:0000256" key="7">
    <source>
        <dbReference type="ARBA" id="ARBA00023136"/>
    </source>
</evidence>
<name>A0A0F9C4P3_9ZZZZ</name>